<dbReference type="NCBIfam" id="TIGR03057">
    <property type="entry name" value="xxxLxxG_by_4"/>
    <property type="match status" value="2"/>
</dbReference>
<dbReference type="Pfam" id="PF03176">
    <property type="entry name" value="MMPL"/>
    <property type="match status" value="2"/>
</dbReference>
<evidence type="ECO:0000256" key="1">
    <source>
        <dbReference type="ARBA" id="ARBA00004651"/>
    </source>
</evidence>
<dbReference type="InterPro" id="IPR023908">
    <property type="entry name" value="xxxLxxG_rpt"/>
</dbReference>
<evidence type="ECO:0000259" key="8">
    <source>
        <dbReference type="Pfam" id="PF03176"/>
    </source>
</evidence>
<evidence type="ECO:0000256" key="7">
    <source>
        <dbReference type="SAM" id="Phobius"/>
    </source>
</evidence>
<dbReference type="Proteomes" id="UP001327225">
    <property type="component" value="Chromosome"/>
</dbReference>
<gene>
    <name evidence="9" type="ORF">SHK19_20470</name>
</gene>
<sequence>MTDDGGVSGLARFSAARAGWVVLAWVALAAVLNILVPQLEEVAARDSSPVVPEHAPSIVAVAEMDEAFGNGGSQSFVVIAMERDGGLVPADRKYAGRLAEVLTKDEENVSFVQDVRKDPELLDPLTSEDGEARYLLVGITGQTGAPSSIRQVTAVRDVVDDLAPAGLTTEVTGPTATITDLATETEHSVLRITVVSIGLIALLLWLIYRSFAVTALVLTVVGLGLGLARAVTAWCGLAGVFTVSTFSGSFLTAVVLGAGTDYAIFLVSRYQELRRAGVEPREAAATAGTRVTSVIVGSALTVVLACGCMLLAELGFFTTTGPAIAVSVAINLAVAITLTPALLALAGSRGWCEPRAERTGAFWPRLAGAVATRPGRMLLVALVPLVALAALAPLLDVSYDTRDSQPDDTESNRGYALLDRHYPVNEILPDYVLIQADHDLRNARDLALLERAASAAAQEEGVVLVRSITRPLGEPITKATVARQAGIVGVRLDRASDRVGEGEEGAQQLADGAGQLVDGADQLSDGTGRLAEGAQSAVGGADRLVSGTAELELGVRRLLAGADDAVAGTGQLATGMRQLARGLSTGADQVQLAVDGLGLAYDALRTKSLTCNLDPACRQAREGIRQIWVAERDRLLPGLRDAARAADQLADGTVGLQDGLRRLRDGLRLAREGADRLADGQQLFADQLGGLADGADQLADGADQLADGADQLEGGTEEVAASLPELRQGLSRAATYLRRTGAVAKDPGIGGFYLPPTALEDERFAAAIGLFLSDDGRTARFAVLGGTDAFDHEASARTVEIRETIEQSFHDTRLDDAEVSVTGMAATNADLAHYSQSDMRVVALAALIAVFLVLLVLLRSLVAAAVLMATVVLSYASAIGLSVLVWQLSLGHDIDWTVAAVSFTILVAVGADYNLLLTKRMHEEAPDGSAEGIARATAATGSVITSAGIIFAASMFALMAGSVTTMTQVGFTIGAGLLLDTFVVRSLLVPAIATLLGPRLWWPGGTAETA</sequence>
<feature type="transmembrane region" description="Helical" evidence="7">
    <location>
        <begin position="938"/>
        <end position="959"/>
    </location>
</feature>
<evidence type="ECO:0000256" key="4">
    <source>
        <dbReference type="ARBA" id="ARBA00022692"/>
    </source>
</evidence>
<evidence type="ECO:0000256" key="5">
    <source>
        <dbReference type="ARBA" id="ARBA00022989"/>
    </source>
</evidence>
<dbReference type="InterPro" id="IPR050545">
    <property type="entry name" value="Mycobact_MmpL"/>
</dbReference>
<dbReference type="PANTHER" id="PTHR33406">
    <property type="entry name" value="MEMBRANE PROTEIN MJ1562-RELATED"/>
    <property type="match status" value="1"/>
</dbReference>
<feature type="transmembrane region" description="Helical" evidence="7">
    <location>
        <begin position="324"/>
        <end position="345"/>
    </location>
</feature>
<dbReference type="RefSeq" id="WP_322937317.1">
    <property type="nucleotide sequence ID" value="NZ_CP141059.1"/>
</dbReference>
<feature type="transmembrane region" description="Helical" evidence="7">
    <location>
        <begin position="971"/>
        <end position="996"/>
    </location>
</feature>
<feature type="domain" description="Membrane transport protein MMPL" evidence="8">
    <location>
        <begin position="762"/>
        <end position="1002"/>
    </location>
</feature>
<feature type="transmembrane region" description="Helical" evidence="7">
    <location>
        <begin position="189"/>
        <end position="208"/>
    </location>
</feature>
<keyword evidence="6 7" id="KW-0472">Membrane</keyword>
<feature type="transmembrane region" description="Helical" evidence="7">
    <location>
        <begin position="215"/>
        <end position="243"/>
    </location>
</feature>
<feature type="transmembrane region" description="Helical" evidence="7">
    <location>
        <begin position="841"/>
        <end position="858"/>
    </location>
</feature>
<keyword evidence="4 7" id="KW-0812">Transmembrane</keyword>
<evidence type="ECO:0000256" key="6">
    <source>
        <dbReference type="ARBA" id="ARBA00023136"/>
    </source>
</evidence>
<feature type="transmembrane region" description="Helical" evidence="7">
    <location>
        <begin position="865"/>
        <end position="886"/>
    </location>
</feature>
<dbReference type="Gene3D" id="1.20.1640.10">
    <property type="entry name" value="Multidrug efflux transporter AcrB transmembrane domain"/>
    <property type="match status" value="2"/>
</dbReference>
<feature type="transmembrane region" description="Helical" evidence="7">
    <location>
        <begin position="291"/>
        <end position="312"/>
    </location>
</feature>
<comment type="similarity">
    <text evidence="2">Belongs to the resistance-nodulation-cell division (RND) (TC 2.A.6) family. MmpL subfamily.</text>
</comment>
<feature type="transmembrane region" description="Helical" evidence="7">
    <location>
        <begin position="898"/>
        <end position="917"/>
    </location>
</feature>
<comment type="subcellular location">
    <subcellularLocation>
        <location evidence="1">Cell membrane</location>
        <topology evidence="1">Multi-pass membrane protein</topology>
    </subcellularLocation>
</comment>
<evidence type="ECO:0000313" key="10">
    <source>
        <dbReference type="Proteomes" id="UP001327225"/>
    </source>
</evidence>
<dbReference type="SUPFAM" id="SSF101967">
    <property type="entry name" value="Adhesin YadA, collagen-binding domain"/>
    <property type="match status" value="1"/>
</dbReference>
<feature type="transmembrane region" description="Helical" evidence="7">
    <location>
        <begin position="18"/>
        <end position="36"/>
    </location>
</feature>
<organism evidence="9 10">
    <name type="scientific">Nocardioides bizhenqiangii</name>
    <dbReference type="NCBI Taxonomy" id="3095076"/>
    <lineage>
        <taxon>Bacteria</taxon>
        <taxon>Bacillati</taxon>
        <taxon>Actinomycetota</taxon>
        <taxon>Actinomycetes</taxon>
        <taxon>Propionibacteriales</taxon>
        <taxon>Nocardioidaceae</taxon>
        <taxon>Nocardioides</taxon>
    </lineage>
</organism>
<feature type="domain" description="Membrane transport protein MMPL" evidence="8">
    <location>
        <begin position="51"/>
        <end position="375"/>
    </location>
</feature>
<keyword evidence="3" id="KW-1003">Cell membrane</keyword>
<evidence type="ECO:0000256" key="3">
    <source>
        <dbReference type="ARBA" id="ARBA00022475"/>
    </source>
</evidence>
<protein>
    <submittedName>
        <fullName evidence="9">MMPL family transporter</fullName>
    </submittedName>
</protein>
<keyword evidence="10" id="KW-1185">Reference proteome</keyword>
<keyword evidence="5 7" id="KW-1133">Transmembrane helix</keyword>
<evidence type="ECO:0000256" key="2">
    <source>
        <dbReference type="ARBA" id="ARBA00010157"/>
    </source>
</evidence>
<accession>A0ABZ0ZPT7</accession>
<dbReference type="EMBL" id="CP141059">
    <property type="protein sequence ID" value="WQQ26322.1"/>
    <property type="molecule type" value="Genomic_DNA"/>
</dbReference>
<dbReference type="SUPFAM" id="SSF82866">
    <property type="entry name" value="Multidrug efflux transporter AcrB transmembrane domain"/>
    <property type="match status" value="2"/>
</dbReference>
<dbReference type="InterPro" id="IPR011049">
    <property type="entry name" value="Serralysin-like_metalloprot_C"/>
</dbReference>
<proteinExistence type="inferred from homology"/>
<evidence type="ECO:0000313" key="9">
    <source>
        <dbReference type="EMBL" id="WQQ26322.1"/>
    </source>
</evidence>
<dbReference type="PANTHER" id="PTHR33406:SF6">
    <property type="entry name" value="MEMBRANE PROTEIN YDGH-RELATED"/>
    <property type="match status" value="1"/>
</dbReference>
<dbReference type="InterPro" id="IPR004869">
    <property type="entry name" value="MMPL_dom"/>
</dbReference>
<reference evidence="10" key="1">
    <citation type="submission" date="2023-12" db="EMBL/GenBank/DDBJ databases">
        <title>Novel species in genus Nocardioides.</title>
        <authorList>
            <person name="Zhou H."/>
        </authorList>
    </citation>
    <scope>NUCLEOTIDE SEQUENCE [LARGE SCALE GENOMIC DNA]</scope>
    <source>
        <strain evidence="10">HM61</strain>
    </source>
</reference>
<name>A0ABZ0ZPT7_9ACTN</name>